<keyword evidence="2" id="KW-1185">Reference proteome</keyword>
<proteinExistence type="predicted"/>
<dbReference type="EMBL" id="JACEGA010000001">
    <property type="protein sequence ID" value="MBB2182907.1"/>
    <property type="molecule type" value="Genomic_DNA"/>
</dbReference>
<dbReference type="SFLD" id="SFLDG01135">
    <property type="entry name" value="C1.5.6:_HAD__Beta-PGM__Phospha"/>
    <property type="match status" value="1"/>
</dbReference>
<dbReference type="RefSeq" id="WP_228352595.1">
    <property type="nucleotide sequence ID" value="NZ_JACEGA010000001.1"/>
</dbReference>
<dbReference type="InterPro" id="IPR023214">
    <property type="entry name" value="HAD_sf"/>
</dbReference>
<dbReference type="InterPro" id="IPR041492">
    <property type="entry name" value="HAD_2"/>
</dbReference>
<reference evidence="1 2" key="1">
    <citation type="submission" date="2020-07" db="EMBL/GenBank/DDBJ databases">
        <title>Characterization and genome sequencing of isolate MD1, a novel member within the family Lachnospiraceae.</title>
        <authorList>
            <person name="Rettenmaier R."/>
            <person name="Di Bello L."/>
            <person name="Zinser C."/>
            <person name="Scheitz K."/>
            <person name="Liebl W."/>
            <person name="Zverlov V."/>
        </authorList>
    </citation>
    <scope>NUCLEOTIDE SEQUENCE [LARGE SCALE GENOMIC DNA]</scope>
    <source>
        <strain evidence="1 2">MD1</strain>
    </source>
</reference>
<dbReference type="InterPro" id="IPR023198">
    <property type="entry name" value="PGP-like_dom2"/>
</dbReference>
<dbReference type="SFLD" id="SFLDG01129">
    <property type="entry name" value="C1.5:_HAD__Beta-PGM__Phosphata"/>
    <property type="match status" value="1"/>
</dbReference>
<dbReference type="Pfam" id="PF13419">
    <property type="entry name" value="HAD_2"/>
    <property type="match status" value="1"/>
</dbReference>
<gene>
    <name evidence="1" type="ORF">H0486_08460</name>
</gene>
<organism evidence="1 2">
    <name type="scientific">Variimorphobacter saccharofermentans</name>
    <dbReference type="NCBI Taxonomy" id="2755051"/>
    <lineage>
        <taxon>Bacteria</taxon>
        <taxon>Bacillati</taxon>
        <taxon>Bacillota</taxon>
        <taxon>Clostridia</taxon>
        <taxon>Lachnospirales</taxon>
        <taxon>Lachnospiraceae</taxon>
        <taxon>Variimorphobacter</taxon>
    </lineage>
</organism>
<dbReference type="PANTHER" id="PTHR43434">
    <property type="entry name" value="PHOSPHOGLYCOLATE PHOSPHATASE"/>
    <property type="match status" value="1"/>
</dbReference>
<dbReference type="SUPFAM" id="SSF56784">
    <property type="entry name" value="HAD-like"/>
    <property type="match status" value="1"/>
</dbReference>
<dbReference type="AlphaFoldDB" id="A0A839K0E6"/>
<dbReference type="SFLD" id="SFLDS00003">
    <property type="entry name" value="Haloacid_Dehalogenase"/>
    <property type="match status" value="1"/>
</dbReference>
<dbReference type="NCBIfam" id="TIGR01549">
    <property type="entry name" value="HAD-SF-IA-v1"/>
    <property type="match status" value="1"/>
</dbReference>
<name>A0A839K0E6_9FIRM</name>
<dbReference type="Gene3D" id="1.10.150.240">
    <property type="entry name" value="Putative phosphatase, domain 2"/>
    <property type="match status" value="1"/>
</dbReference>
<dbReference type="PANTHER" id="PTHR43434:SF1">
    <property type="entry name" value="PHOSPHOGLYCOLATE PHOSPHATASE"/>
    <property type="match status" value="1"/>
</dbReference>
<sequence length="214" mass="24081">MKYNTIIFDLDGTLLNTLDDLRDSLNEILILKGFSPRTIEDVRSFVGNGVRNLVRLSVPTSCNEEEVDQILMEFKEHYSHNMQNKTRPYDGIMELLLDLYRFNYKLAIVSNKYDTAVKSLSKTYFGSMIPVAIGETAEIRRKPAPDSIFTAIEQLGSNLESTVLVGDSETDVQTAKNAGITCIGVTWGFRCREVLRNAGADYLIDTPKELLTLI</sequence>
<dbReference type="InterPro" id="IPR036412">
    <property type="entry name" value="HAD-like_sf"/>
</dbReference>
<comment type="caution">
    <text evidence="1">The sequence shown here is derived from an EMBL/GenBank/DDBJ whole genome shotgun (WGS) entry which is preliminary data.</text>
</comment>
<evidence type="ECO:0000313" key="2">
    <source>
        <dbReference type="Proteomes" id="UP000574276"/>
    </source>
</evidence>
<dbReference type="Gene3D" id="3.40.50.1000">
    <property type="entry name" value="HAD superfamily/HAD-like"/>
    <property type="match status" value="1"/>
</dbReference>
<accession>A0A839K0E6</accession>
<dbReference type="InterPro" id="IPR050155">
    <property type="entry name" value="HAD-like_hydrolase_sf"/>
</dbReference>
<keyword evidence="1" id="KW-0378">Hydrolase</keyword>
<dbReference type="GO" id="GO:0008967">
    <property type="term" value="F:phosphoglycolate phosphatase activity"/>
    <property type="evidence" value="ECO:0007669"/>
    <property type="project" value="TreeGrafter"/>
</dbReference>
<dbReference type="GO" id="GO:0006281">
    <property type="term" value="P:DNA repair"/>
    <property type="evidence" value="ECO:0007669"/>
    <property type="project" value="TreeGrafter"/>
</dbReference>
<dbReference type="GO" id="GO:0005829">
    <property type="term" value="C:cytosol"/>
    <property type="evidence" value="ECO:0007669"/>
    <property type="project" value="TreeGrafter"/>
</dbReference>
<dbReference type="Proteomes" id="UP000574276">
    <property type="component" value="Unassembled WGS sequence"/>
</dbReference>
<protein>
    <submittedName>
        <fullName evidence="1">HAD family hydrolase</fullName>
    </submittedName>
</protein>
<dbReference type="InterPro" id="IPR006439">
    <property type="entry name" value="HAD-SF_hydro_IA"/>
</dbReference>
<evidence type="ECO:0000313" key="1">
    <source>
        <dbReference type="EMBL" id="MBB2182907.1"/>
    </source>
</evidence>